<sequence length="68" mass="7865">MYQGVQDKVSQRLSSWKVKKPSLVRILALTKSIISALPTYVMHTTFLPRDLCDMLEKKCRGILWEILS</sequence>
<dbReference type="Proteomes" id="UP000075243">
    <property type="component" value="Unassembled WGS sequence"/>
</dbReference>
<evidence type="ECO:0000313" key="1">
    <source>
        <dbReference type="EMBL" id="KYP33633.1"/>
    </source>
</evidence>
<dbReference type="EMBL" id="KQ484828">
    <property type="protein sequence ID" value="KYP33633.1"/>
    <property type="molecule type" value="Genomic_DNA"/>
</dbReference>
<organism evidence="1 2">
    <name type="scientific">Cajanus cajan</name>
    <name type="common">Pigeon pea</name>
    <name type="synonym">Cajanus indicus</name>
    <dbReference type="NCBI Taxonomy" id="3821"/>
    <lineage>
        <taxon>Eukaryota</taxon>
        <taxon>Viridiplantae</taxon>
        <taxon>Streptophyta</taxon>
        <taxon>Embryophyta</taxon>
        <taxon>Tracheophyta</taxon>
        <taxon>Spermatophyta</taxon>
        <taxon>Magnoliopsida</taxon>
        <taxon>eudicotyledons</taxon>
        <taxon>Gunneridae</taxon>
        <taxon>Pentapetalae</taxon>
        <taxon>rosids</taxon>
        <taxon>fabids</taxon>
        <taxon>Fabales</taxon>
        <taxon>Fabaceae</taxon>
        <taxon>Papilionoideae</taxon>
        <taxon>50 kb inversion clade</taxon>
        <taxon>NPAAA clade</taxon>
        <taxon>indigoferoid/millettioid clade</taxon>
        <taxon>Phaseoleae</taxon>
        <taxon>Cajanus</taxon>
    </lineage>
</organism>
<protein>
    <submittedName>
        <fullName evidence="1">Uncharacterized protein</fullName>
    </submittedName>
</protein>
<gene>
    <name evidence="1" type="ORF">KK1_045505</name>
</gene>
<proteinExistence type="predicted"/>
<dbReference type="AlphaFoldDB" id="A0A151QTI4"/>
<reference evidence="1" key="1">
    <citation type="journal article" date="2012" name="Nat. Biotechnol.">
        <title>Draft genome sequence of pigeonpea (Cajanus cajan), an orphan legume crop of resource-poor farmers.</title>
        <authorList>
            <person name="Varshney R.K."/>
            <person name="Chen W."/>
            <person name="Li Y."/>
            <person name="Bharti A.K."/>
            <person name="Saxena R.K."/>
            <person name="Schlueter J.A."/>
            <person name="Donoghue M.T."/>
            <person name="Azam S."/>
            <person name="Fan G."/>
            <person name="Whaley A.M."/>
            <person name="Farmer A.D."/>
            <person name="Sheridan J."/>
            <person name="Iwata A."/>
            <person name="Tuteja R."/>
            <person name="Penmetsa R.V."/>
            <person name="Wu W."/>
            <person name="Upadhyaya H.D."/>
            <person name="Yang S.P."/>
            <person name="Shah T."/>
            <person name="Saxena K.B."/>
            <person name="Michael T."/>
            <person name="McCombie W.R."/>
            <person name="Yang B."/>
            <person name="Zhang G."/>
            <person name="Yang H."/>
            <person name="Wang J."/>
            <person name="Spillane C."/>
            <person name="Cook D.R."/>
            <person name="May G.D."/>
            <person name="Xu X."/>
            <person name="Jackson S.A."/>
        </authorList>
    </citation>
    <scope>NUCLEOTIDE SEQUENCE [LARGE SCALE GENOMIC DNA]</scope>
</reference>
<name>A0A151QTI4_CAJCA</name>
<keyword evidence="2" id="KW-1185">Reference proteome</keyword>
<evidence type="ECO:0000313" key="2">
    <source>
        <dbReference type="Proteomes" id="UP000075243"/>
    </source>
</evidence>
<dbReference type="Gramene" id="C.cajan_45864.t">
    <property type="protein sequence ID" value="C.cajan_45864.t.cds1"/>
    <property type="gene ID" value="C.cajan_45864"/>
</dbReference>
<accession>A0A151QTI4</accession>